<reference evidence="1" key="1">
    <citation type="submission" date="2022-09" db="EMBL/GenBank/DDBJ databases">
        <title>Novel Mycoplasma species identified in domestic and wild animals.</title>
        <authorList>
            <person name="Volokhov D.V."/>
            <person name="Furtak V.A."/>
            <person name="Zagorodnyaya T.A."/>
        </authorList>
    </citation>
    <scope>NUCLEOTIDE SEQUENCE</scope>
    <source>
        <strain evidence="1">Oakley</strain>
    </source>
</reference>
<evidence type="ECO:0000313" key="1">
    <source>
        <dbReference type="EMBL" id="MCV2232248.1"/>
    </source>
</evidence>
<sequence>MKKWLFVVVTFVLILFIVLSVQSEQLPSNKWLFKQTLYSQLTTDTQLSVEGYTNHSSLYADVDAIETIYLSSLDEHQKLVPKTIDIKTYGRYTYLGDRYNKVVFLLELPKLEVDYYIKTCYLTILLKNGDKLQASIGRLSLMKPSEEQELSIYNQYGDNADEGPFLTQIVLDISVKRPVTIESVCYTVNHCVPILNTIQSQNSIAIDIEPDLFYYQKTSLRIFYTLEGTLYAQTVDTFLYFEPMSTVIPENSLNRIYVID</sequence>
<evidence type="ECO:0000313" key="2">
    <source>
        <dbReference type="Proteomes" id="UP001177160"/>
    </source>
</evidence>
<organism evidence="1 2">
    <name type="scientific">Paracholeplasma manati</name>
    <dbReference type="NCBI Taxonomy" id="591373"/>
    <lineage>
        <taxon>Bacteria</taxon>
        <taxon>Bacillati</taxon>
        <taxon>Mycoplasmatota</taxon>
        <taxon>Mollicutes</taxon>
        <taxon>Acholeplasmatales</taxon>
        <taxon>Acholeplasmataceae</taxon>
        <taxon>Paracholeplasma</taxon>
    </lineage>
</organism>
<dbReference type="EMBL" id="JAOVQM010000003">
    <property type="protein sequence ID" value="MCV2232248.1"/>
    <property type="molecule type" value="Genomic_DNA"/>
</dbReference>
<protein>
    <submittedName>
        <fullName evidence="1">Uncharacterized protein</fullName>
    </submittedName>
</protein>
<dbReference type="RefSeq" id="WP_263608434.1">
    <property type="nucleotide sequence ID" value="NZ_JAOVQM010000003.1"/>
</dbReference>
<keyword evidence="2" id="KW-1185">Reference proteome</keyword>
<name>A0ABT2YBQ1_9MOLU</name>
<gene>
    <name evidence="1" type="ORF">N7548_05340</name>
</gene>
<dbReference type="Proteomes" id="UP001177160">
    <property type="component" value="Unassembled WGS sequence"/>
</dbReference>
<proteinExistence type="predicted"/>
<comment type="caution">
    <text evidence="1">The sequence shown here is derived from an EMBL/GenBank/DDBJ whole genome shotgun (WGS) entry which is preliminary data.</text>
</comment>
<accession>A0ABT2YBQ1</accession>